<feature type="transmembrane region" description="Helical" evidence="6">
    <location>
        <begin position="339"/>
        <end position="367"/>
    </location>
</feature>
<feature type="transmembrane region" description="Helical" evidence="6">
    <location>
        <begin position="221"/>
        <end position="244"/>
    </location>
</feature>
<evidence type="ECO:0000256" key="3">
    <source>
        <dbReference type="ARBA" id="ARBA00022692"/>
    </source>
</evidence>
<reference evidence="8" key="1">
    <citation type="journal article" date="2017" name="Appl. Environ. Microbiol.">
        <title>Genomic Analysis of Calderihabitans maritimus KKC1, a Thermophilic, Hydrogenogenic, Carboxydotrophic Bacterium Isolated from Marine Sediment.</title>
        <authorList>
            <person name="Omae K."/>
            <person name="Yoneda Y."/>
            <person name="Fukuyama Y."/>
            <person name="Yoshida T."/>
            <person name="Sako Y."/>
        </authorList>
    </citation>
    <scope>NUCLEOTIDE SEQUENCE [LARGE SCALE GENOMIC DNA]</scope>
    <source>
        <strain evidence="8">KKC1</strain>
    </source>
</reference>
<feature type="transmembrane region" description="Helical" evidence="6">
    <location>
        <begin position="191"/>
        <end position="209"/>
    </location>
</feature>
<dbReference type="InterPro" id="IPR002797">
    <property type="entry name" value="Polysacc_synth"/>
</dbReference>
<comment type="subcellular location">
    <subcellularLocation>
        <location evidence="1">Cell membrane</location>
        <topology evidence="1">Multi-pass membrane protein</topology>
    </subcellularLocation>
</comment>
<feature type="transmembrane region" description="Helical" evidence="6">
    <location>
        <begin position="405"/>
        <end position="425"/>
    </location>
</feature>
<feature type="transmembrane region" description="Helical" evidence="6">
    <location>
        <begin position="374"/>
        <end position="393"/>
    </location>
</feature>
<dbReference type="GO" id="GO:0005886">
    <property type="term" value="C:plasma membrane"/>
    <property type="evidence" value="ECO:0007669"/>
    <property type="project" value="UniProtKB-SubCell"/>
</dbReference>
<feature type="transmembrane region" description="Helical" evidence="6">
    <location>
        <begin position="90"/>
        <end position="114"/>
    </location>
</feature>
<dbReference type="PANTHER" id="PTHR30250">
    <property type="entry name" value="PST FAMILY PREDICTED COLANIC ACID TRANSPORTER"/>
    <property type="match status" value="1"/>
</dbReference>
<dbReference type="Proteomes" id="UP000197032">
    <property type="component" value="Unassembled WGS sequence"/>
</dbReference>
<feature type="transmembrane region" description="Helical" evidence="6">
    <location>
        <begin position="308"/>
        <end position="327"/>
    </location>
</feature>
<keyword evidence="3 6" id="KW-0812">Transmembrane</keyword>
<gene>
    <name evidence="7" type="ORF">KKC1_31790</name>
</gene>
<keyword evidence="4 6" id="KW-1133">Transmembrane helix</keyword>
<organism evidence="7 8">
    <name type="scientific">Calderihabitans maritimus</name>
    <dbReference type="NCBI Taxonomy" id="1246530"/>
    <lineage>
        <taxon>Bacteria</taxon>
        <taxon>Bacillati</taxon>
        <taxon>Bacillota</taxon>
        <taxon>Clostridia</taxon>
        <taxon>Neomoorellales</taxon>
        <taxon>Calderihabitantaceae</taxon>
        <taxon>Calderihabitans</taxon>
    </lineage>
</organism>
<feature type="transmembrane region" description="Helical" evidence="6">
    <location>
        <begin position="437"/>
        <end position="455"/>
    </location>
</feature>
<evidence type="ECO:0000313" key="7">
    <source>
        <dbReference type="EMBL" id="GAW94061.1"/>
    </source>
</evidence>
<name>A0A1Z5HXJ9_9FIRM</name>
<feature type="transmembrane region" description="Helical" evidence="6">
    <location>
        <begin position="461"/>
        <end position="478"/>
    </location>
</feature>
<dbReference type="AlphaFoldDB" id="A0A1Z5HXJ9"/>
<dbReference type="CDD" id="cd13128">
    <property type="entry name" value="MATE_Wzx_like"/>
    <property type="match status" value="1"/>
</dbReference>
<protein>
    <submittedName>
        <fullName evidence="7">Membrane protein involved in the export of O-antigen and teichoic acid</fullName>
    </submittedName>
</protein>
<evidence type="ECO:0000256" key="1">
    <source>
        <dbReference type="ARBA" id="ARBA00004651"/>
    </source>
</evidence>
<evidence type="ECO:0000256" key="2">
    <source>
        <dbReference type="ARBA" id="ARBA00022475"/>
    </source>
</evidence>
<proteinExistence type="predicted"/>
<accession>A0A1Z5HXJ9</accession>
<dbReference type="EMBL" id="BDGJ01000197">
    <property type="protein sequence ID" value="GAW94061.1"/>
    <property type="molecule type" value="Genomic_DNA"/>
</dbReference>
<dbReference type="InterPro" id="IPR050833">
    <property type="entry name" value="Poly_Biosynth_Transport"/>
</dbReference>
<keyword evidence="8" id="KW-1185">Reference proteome</keyword>
<feature type="transmembrane region" description="Helical" evidence="6">
    <location>
        <begin position="134"/>
        <end position="155"/>
    </location>
</feature>
<evidence type="ECO:0000256" key="4">
    <source>
        <dbReference type="ARBA" id="ARBA00022989"/>
    </source>
</evidence>
<evidence type="ECO:0000256" key="6">
    <source>
        <dbReference type="SAM" id="Phobius"/>
    </source>
</evidence>
<dbReference type="PANTHER" id="PTHR30250:SF27">
    <property type="entry name" value="POLYSACCHARIDE BIOSYNTHESIS PROTEIN"/>
    <property type="match status" value="1"/>
</dbReference>
<evidence type="ECO:0000256" key="5">
    <source>
        <dbReference type="ARBA" id="ARBA00023136"/>
    </source>
</evidence>
<dbReference type="Pfam" id="PF01943">
    <property type="entry name" value="Polysacc_synt"/>
    <property type="match status" value="1"/>
</dbReference>
<keyword evidence="5 6" id="KW-0472">Membrane</keyword>
<dbReference type="RefSeq" id="WP_192868271.1">
    <property type="nucleotide sequence ID" value="NZ_BDGJ01000197.1"/>
</dbReference>
<feature type="transmembrane region" description="Helical" evidence="6">
    <location>
        <begin position="264"/>
        <end position="287"/>
    </location>
</feature>
<feature type="transmembrane region" description="Helical" evidence="6">
    <location>
        <begin position="21"/>
        <end position="44"/>
    </location>
</feature>
<keyword evidence="2" id="KW-1003">Cell membrane</keyword>
<sequence length="505" mass="55774">MSKDEILEGQRLKTIAHGAGLTFIGSVVGYGLKYILSIVLARFLGAQMVGLYFLGQTITNLAATISRAGLDNGVLKFIPSYQVHGQEEKVKVVVVETLGFTFGVSILISTIIFVTKSWVARFFEVPGLVKIIPFFAIALPFVNLMTVAAALAKAFKRIDYSVIPVNIVQPLLNLLAISLFFLLGFRIFGALVAYILSLVLTSFLSLFYIRRLSPGKYTRKGFLQIGSLVIYSLPLLLVSFLNFITMWIDTLMLGFFKGAFEVGIYNAAVKTATLSSFILVSFNAIFAPTISELYSKGDMKELGRLFQTVTRWIVVFTWPMFLFILLFSKDIMLLFGKEFGIGSTALTLLALGQLVNSAVGSVGYLLVMTGWQKLMMINTLGICFLNILLNYFLVPRYSIDGAAAATGFSNALFNIVMLIEVAIILRVQPYNVKFLKPLLSGVVASLIVLLLNSIVPAFDSVIVFQAIFFIAIYMRIMLAMRLENEDKVIIESVLRKLIIRGGSIG</sequence>
<feature type="transmembrane region" description="Helical" evidence="6">
    <location>
        <begin position="167"/>
        <end position="185"/>
    </location>
</feature>
<evidence type="ECO:0000313" key="8">
    <source>
        <dbReference type="Proteomes" id="UP000197032"/>
    </source>
</evidence>
<comment type="caution">
    <text evidence="7">The sequence shown here is derived from an EMBL/GenBank/DDBJ whole genome shotgun (WGS) entry which is preliminary data.</text>
</comment>